<keyword evidence="3" id="KW-1185">Reference proteome</keyword>
<name>A0A6A4HRA6_9AGAR</name>
<protein>
    <submittedName>
        <fullName evidence="2">Uncharacterized protein</fullName>
    </submittedName>
</protein>
<dbReference type="AlphaFoldDB" id="A0A6A4HRA6"/>
<dbReference type="EMBL" id="ML769469">
    <property type="protein sequence ID" value="KAE9399497.1"/>
    <property type="molecule type" value="Genomic_DNA"/>
</dbReference>
<feature type="compositionally biased region" description="Low complexity" evidence="1">
    <location>
        <begin position="245"/>
        <end position="255"/>
    </location>
</feature>
<evidence type="ECO:0000313" key="3">
    <source>
        <dbReference type="Proteomes" id="UP000799118"/>
    </source>
</evidence>
<feature type="region of interest" description="Disordered" evidence="1">
    <location>
        <begin position="240"/>
        <end position="263"/>
    </location>
</feature>
<gene>
    <name evidence="2" type="ORF">BT96DRAFT_993960</name>
</gene>
<proteinExistence type="predicted"/>
<sequence length="263" mass="29522">MKTIVANRGQSWQEEDNEVVERTCNSRVMTQLSVRWSFGRKDKPTYEPAENLAAFKSDDDLAFVLCLTDRWFTGEGIDTKGANAVDDTSPFDDYGKNEKGKNLLKRVANLVAKPTQNLRLTFLKRNRILDARCPLWPYSDNDEGFSEMLELGGNDAYESVADRVLRSAQFFKLNRRIFELRQSIPGNVKGLIQRSSSRRLQPEQLKRHGECDLGFGDVGICNGFVWASDRVFTGTSLQATDSNRETSATSGSSTEESVKVAAD</sequence>
<accession>A0A6A4HRA6</accession>
<evidence type="ECO:0000313" key="2">
    <source>
        <dbReference type="EMBL" id="KAE9399497.1"/>
    </source>
</evidence>
<reference evidence="2" key="1">
    <citation type="journal article" date="2019" name="Environ. Microbiol.">
        <title>Fungal ecological strategies reflected in gene transcription - a case study of two litter decomposers.</title>
        <authorList>
            <person name="Barbi F."/>
            <person name="Kohler A."/>
            <person name="Barry K."/>
            <person name="Baskaran P."/>
            <person name="Daum C."/>
            <person name="Fauchery L."/>
            <person name="Ihrmark K."/>
            <person name="Kuo A."/>
            <person name="LaButti K."/>
            <person name="Lipzen A."/>
            <person name="Morin E."/>
            <person name="Grigoriev I.V."/>
            <person name="Henrissat B."/>
            <person name="Lindahl B."/>
            <person name="Martin F."/>
        </authorList>
    </citation>
    <scope>NUCLEOTIDE SEQUENCE</scope>
    <source>
        <strain evidence="2">JB14</strain>
    </source>
</reference>
<organism evidence="2 3">
    <name type="scientific">Gymnopus androsaceus JB14</name>
    <dbReference type="NCBI Taxonomy" id="1447944"/>
    <lineage>
        <taxon>Eukaryota</taxon>
        <taxon>Fungi</taxon>
        <taxon>Dikarya</taxon>
        <taxon>Basidiomycota</taxon>
        <taxon>Agaricomycotina</taxon>
        <taxon>Agaricomycetes</taxon>
        <taxon>Agaricomycetidae</taxon>
        <taxon>Agaricales</taxon>
        <taxon>Marasmiineae</taxon>
        <taxon>Omphalotaceae</taxon>
        <taxon>Gymnopus</taxon>
    </lineage>
</organism>
<evidence type="ECO:0000256" key="1">
    <source>
        <dbReference type="SAM" id="MobiDB-lite"/>
    </source>
</evidence>
<dbReference type="Proteomes" id="UP000799118">
    <property type="component" value="Unassembled WGS sequence"/>
</dbReference>